<dbReference type="RefSeq" id="WP_276316433.1">
    <property type="nucleotide sequence ID" value="NZ_VLKT01000021.1"/>
</dbReference>
<dbReference type="SUPFAM" id="SSF52980">
    <property type="entry name" value="Restriction endonuclease-like"/>
    <property type="match status" value="1"/>
</dbReference>
<organism evidence="2 3">
    <name type="scientific">Mesorhizobium tianshanense</name>
    <dbReference type="NCBI Taxonomy" id="39844"/>
    <lineage>
        <taxon>Bacteria</taxon>
        <taxon>Pseudomonadati</taxon>
        <taxon>Pseudomonadota</taxon>
        <taxon>Alphaproteobacteria</taxon>
        <taxon>Hyphomicrobiales</taxon>
        <taxon>Phyllobacteriaceae</taxon>
        <taxon>Mesorhizobium</taxon>
    </lineage>
</organism>
<keyword evidence="2" id="KW-0540">Nuclease</keyword>
<evidence type="ECO:0000313" key="3">
    <source>
        <dbReference type="Proteomes" id="UP000317122"/>
    </source>
</evidence>
<dbReference type="InterPro" id="IPR047216">
    <property type="entry name" value="Endonuclease_DUF559_bact"/>
</dbReference>
<dbReference type="GO" id="GO:0004519">
    <property type="term" value="F:endonuclease activity"/>
    <property type="evidence" value="ECO:0007669"/>
    <property type="project" value="UniProtKB-KW"/>
</dbReference>
<keyword evidence="2" id="KW-0378">Hydrolase</keyword>
<dbReference type="PANTHER" id="PTHR38590">
    <property type="entry name" value="BLL0828 PROTEIN"/>
    <property type="match status" value="1"/>
</dbReference>
<dbReference type="CDD" id="cd01038">
    <property type="entry name" value="Endonuclease_DUF559"/>
    <property type="match status" value="1"/>
</dbReference>
<name>A0A562NQW3_9HYPH</name>
<proteinExistence type="predicted"/>
<accession>A0A562NQW3</accession>
<feature type="domain" description="DUF559" evidence="1">
    <location>
        <begin position="17"/>
        <end position="123"/>
    </location>
</feature>
<sequence>MGVLVLAPTAIDPAAIKRARVLRRNMTEGERKLWSELKEFRRLYGLHARKQAPIGPYIVDFVLHEKNLVIEVDGEHHLTPERMEKDRMRDAWFGRQDYRVLRFSTGDLANSFDGCIEEILREVGVM</sequence>
<gene>
    <name evidence="2" type="ORF">IQ26_03496</name>
</gene>
<dbReference type="InterPro" id="IPR007569">
    <property type="entry name" value="DUF559"/>
</dbReference>
<dbReference type="Gene3D" id="3.40.960.10">
    <property type="entry name" value="VSR Endonuclease"/>
    <property type="match status" value="1"/>
</dbReference>
<reference evidence="2 3" key="1">
    <citation type="journal article" date="2015" name="Stand. Genomic Sci.">
        <title>Genomic Encyclopedia of Bacterial and Archaeal Type Strains, Phase III: the genomes of soil and plant-associated and newly described type strains.</title>
        <authorList>
            <person name="Whitman W.B."/>
            <person name="Woyke T."/>
            <person name="Klenk H.P."/>
            <person name="Zhou Y."/>
            <person name="Lilburn T.G."/>
            <person name="Beck B.J."/>
            <person name="De Vos P."/>
            <person name="Vandamme P."/>
            <person name="Eisen J.A."/>
            <person name="Garrity G."/>
            <person name="Hugenholtz P."/>
            <person name="Kyrpides N.C."/>
        </authorList>
    </citation>
    <scope>NUCLEOTIDE SEQUENCE [LARGE SCALE GENOMIC DNA]</scope>
    <source>
        <strain evidence="2 3">CGMCC 1.2546</strain>
    </source>
</reference>
<comment type="caution">
    <text evidence="2">The sequence shown here is derived from an EMBL/GenBank/DDBJ whole genome shotgun (WGS) entry which is preliminary data.</text>
</comment>
<keyword evidence="3" id="KW-1185">Reference proteome</keyword>
<dbReference type="InterPro" id="IPR011335">
    <property type="entry name" value="Restrct_endonuc-II-like"/>
</dbReference>
<dbReference type="AlphaFoldDB" id="A0A562NQW3"/>
<evidence type="ECO:0000313" key="2">
    <source>
        <dbReference type="EMBL" id="TWI34582.1"/>
    </source>
</evidence>
<dbReference type="Proteomes" id="UP000317122">
    <property type="component" value="Unassembled WGS sequence"/>
</dbReference>
<dbReference type="EMBL" id="VLKT01000021">
    <property type="protein sequence ID" value="TWI34582.1"/>
    <property type="molecule type" value="Genomic_DNA"/>
</dbReference>
<protein>
    <submittedName>
        <fullName evidence="2">Very-short-patch-repair endonuclease</fullName>
    </submittedName>
</protein>
<dbReference type="Pfam" id="PF04480">
    <property type="entry name" value="DUF559"/>
    <property type="match status" value="1"/>
</dbReference>
<dbReference type="PANTHER" id="PTHR38590:SF1">
    <property type="entry name" value="BLL0828 PROTEIN"/>
    <property type="match status" value="1"/>
</dbReference>
<evidence type="ECO:0000259" key="1">
    <source>
        <dbReference type="Pfam" id="PF04480"/>
    </source>
</evidence>
<keyword evidence="2" id="KW-0255">Endonuclease</keyword>